<dbReference type="PANTHER" id="PTHR30136">
    <property type="entry name" value="HELIX-TURN-HELIX TRANSCRIPTIONAL REGULATOR, ICLR FAMILY"/>
    <property type="match status" value="1"/>
</dbReference>
<dbReference type="SUPFAM" id="SSF46785">
    <property type="entry name" value="Winged helix' DNA-binding domain"/>
    <property type="match status" value="1"/>
</dbReference>
<keyword evidence="3" id="KW-0804">Transcription</keyword>
<evidence type="ECO:0000256" key="2">
    <source>
        <dbReference type="ARBA" id="ARBA00023125"/>
    </source>
</evidence>
<keyword evidence="1" id="KW-0805">Transcription regulation</keyword>
<dbReference type="InterPro" id="IPR050707">
    <property type="entry name" value="HTH_MetabolicPath_Reg"/>
</dbReference>
<dbReference type="Pfam" id="PF09339">
    <property type="entry name" value="HTH_IclR"/>
    <property type="match status" value="1"/>
</dbReference>
<keyword evidence="2" id="KW-0238">DNA-binding</keyword>
<evidence type="ECO:0000256" key="1">
    <source>
        <dbReference type="ARBA" id="ARBA00023015"/>
    </source>
</evidence>
<dbReference type="PROSITE" id="PS51078">
    <property type="entry name" value="ICLR_ED"/>
    <property type="match status" value="1"/>
</dbReference>
<dbReference type="Pfam" id="PF01614">
    <property type="entry name" value="IclR_C"/>
    <property type="match status" value="1"/>
</dbReference>
<feature type="domain" description="IclR-ED" evidence="5">
    <location>
        <begin position="78"/>
        <end position="260"/>
    </location>
</feature>
<dbReference type="InterPro" id="IPR005471">
    <property type="entry name" value="Tscrpt_reg_IclR_N"/>
</dbReference>
<keyword evidence="7" id="KW-1185">Reference proteome</keyword>
<evidence type="ECO:0000313" key="7">
    <source>
        <dbReference type="Proteomes" id="UP001326110"/>
    </source>
</evidence>
<accession>A0ABZ0XVY2</accession>
<dbReference type="EMBL" id="CP140152">
    <property type="protein sequence ID" value="WQH03544.1"/>
    <property type="molecule type" value="Genomic_DNA"/>
</dbReference>
<sequence>MRRQALPDVVVAKRDVIEGLVKGLEVIRAFSDESMRLSASELAGKVQITRSAARRYLLTLVHVGMAQTDGRQFWLTPKVLSLGHSYLDSARLPRAIVPFLQRLTTQLQESTNYSVLEGDDVVYVSRVNAPRVLTAGFDPGTRLPAYTSTAGRVLLSGLPEDALHAYLERVELVAYTHMTVTDKEVLLREVMAIREAGFGVTENQYEVGMRGISVPIKSRRGDLVGALSVSMSIGSCSRAEATGRCVPALQATANTVMLWI</sequence>
<evidence type="ECO:0000259" key="4">
    <source>
        <dbReference type="PROSITE" id="PS51077"/>
    </source>
</evidence>
<evidence type="ECO:0000256" key="3">
    <source>
        <dbReference type="ARBA" id="ARBA00023163"/>
    </source>
</evidence>
<organism evidence="6 7">
    <name type="scientific">Duganella zoogloeoides</name>
    <dbReference type="NCBI Taxonomy" id="75659"/>
    <lineage>
        <taxon>Bacteria</taxon>
        <taxon>Pseudomonadati</taxon>
        <taxon>Pseudomonadota</taxon>
        <taxon>Betaproteobacteria</taxon>
        <taxon>Burkholderiales</taxon>
        <taxon>Oxalobacteraceae</taxon>
        <taxon>Telluria group</taxon>
        <taxon>Duganella</taxon>
    </lineage>
</organism>
<proteinExistence type="predicted"/>
<dbReference type="GeneID" id="43163308"/>
<dbReference type="SMART" id="SM00346">
    <property type="entry name" value="HTH_ICLR"/>
    <property type="match status" value="1"/>
</dbReference>
<evidence type="ECO:0000259" key="5">
    <source>
        <dbReference type="PROSITE" id="PS51078"/>
    </source>
</evidence>
<protein>
    <submittedName>
        <fullName evidence="6">IclR family transcriptional regulator C-terminal domain-containing protein</fullName>
    </submittedName>
</protein>
<feature type="domain" description="HTH iclR-type" evidence="4">
    <location>
        <begin position="17"/>
        <end position="77"/>
    </location>
</feature>
<dbReference type="SUPFAM" id="SSF55781">
    <property type="entry name" value="GAF domain-like"/>
    <property type="match status" value="1"/>
</dbReference>
<dbReference type="InterPro" id="IPR036388">
    <property type="entry name" value="WH-like_DNA-bd_sf"/>
</dbReference>
<dbReference type="InterPro" id="IPR014757">
    <property type="entry name" value="Tscrpt_reg_IclR_C"/>
</dbReference>
<dbReference type="RefSeq" id="WP_026637235.1">
    <property type="nucleotide sequence ID" value="NZ_CP140152.1"/>
</dbReference>
<dbReference type="InterPro" id="IPR036390">
    <property type="entry name" value="WH_DNA-bd_sf"/>
</dbReference>
<dbReference type="Gene3D" id="3.30.450.40">
    <property type="match status" value="1"/>
</dbReference>
<reference evidence="6 7" key="1">
    <citation type="submission" date="2023-11" db="EMBL/GenBank/DDBJ databases">
        <title>MicrobeMod: A computational toolkit for identifying prokaryotic methylation and restriction-modification with nanopore sequencing.</title>
        <authorList>
            <person name="Crits-Christoph A."/>
            <person name="Kang S.C."/>
            <person name="Lee H."/>
            <person name="Ostrov N."/>
        </authorList>
    </citation>
    <scope>NUCLEOTIDE SEQUENCE [LARGE SCALE GENOMIC DNA]</scope>
    <source>
        <strain evidence="6 7">ATCC 25935</strain>
    </source>
</reference>
<name>A0ABZ0XVY2_9BURK</name>
<dbReference type="InterPro" id="IPR029016">
    <property type="entry name" value="GAF-like_dom_sf"/>
</dbReference>
<dbReference type="PANTHER" id="PTHR30136:SF34">
    <property type="entry name" value="TRANSCRIPTIONAL REGULATOR"/>
    <property type="match status" value="1"/>
</dbReference>
<dbReference type="Proteomes" id="UP001326110">
    <property type="component" value="Chromosome"/>
</dbReference>
<gene>
    <name evidence="6" type="ORF">SR858_21210</name>
</gene>
<dbReference type="PROSITE" id="PS51077">
    <property type="entry name" value="HTH_ICLR"/>
    <property type="match status" value="1"/>
</dbReference>
<dbReference type="Gene3D" id="1.10.10.10">
    <property type="entry name" value="Winged helix-like DNA-binding domain superfamily/Winged helix DNA-binding domain"/>
    <property type="match status" value="1"/>
</dbReference>
<evidence type="ECO:0000313" key="6">
    <source>
        <dbReference type="EMBL" id="WQH03544.1"/>
    </source>
</evidence>